<dbReference type="AlphaFoldDB" id="A0A0D8YDT1"/>
<dbReference type="OrthoDB" id="5806098at2759"/>
<protein>
    <submittedName>
        <fullName evidence="1">Uncharacterized protein</fullName>
    </submittedName>
</protein>
<gene>
    <name evidence="1" type="ORF">DICVIV_00968</name>
</gene>
<keyword evidence="2" id="KW-1185">Reference proteome</keyword>
<reference evidence="1 2" key="1">
    <citation type="submission" date="2013-11" db="EMBL/GenBank/DDBJ databases">
        <title>Draft genome of the bovine lungworm Dictyocaulus viviparus.</title>
        <authorList>
            <person name="Mitreva M."/>
        </authorList>
    </citation>
    <scope>NUCLEOTIDE SEQUENCE [LARGE SCALE GENOMIC DNA]</scope>
    <source>
        <strain evidence="1 2">HannoverDv2000</strain>
    </source>
</reference>
<dbReference type="EMBL" id="KN716159">
    <property type="protein sequence ID" value="KJH52761.1"/>
    <property type="molecule type" value="Genomic_DNA"/>
</dbReference>
<accession>A0A0D8YDT1</accession>
<name>A0A0D8YDT1_DICVI</name>
<reference evidence="2" key="2">
    <citation type="journal article" date="2016" name="Sci. Rep.">
        <title>Dictyocaulus viviparus genome, variome and transcriptome elucidate lungworm biology and support future intervention.</title>
        <authorList>
            <person name="McNulty S.N."/>
            <person name="Strube C."/>
            <person name="Rosa B.A."/>
            <person name="Martin J.C."/>
            <person name="Tyagi R."/>
            <person name="Choi Y.J."/>
            <person name="Wang Q."/>
            <person name="Hallsworth Pepin K."/>
            <person name="Zhang X."/>
            <person name="Ozersky P."/>
            <person name="Wilson R.K."/>
            <person name="Sternberg P.W."/>
            <person name="Gasser R.B."/>
            <person name="Mitreva M."/>
        </authorList>
    </citation>
    <scope>NUCLEOTIDE SEQUENCE [LARGE SCALE GENOMIC DNA]</scope>
    <source>
        <strain evidence="2">HannoverDv2000</strain>
    </source>
</reference>
<evidence type="ECO:0000313" key="2">
    <source>
        <dbReference type="Proteomes" id="UP000053766"/>
    </source>
</evidence>
<organism evidence="1 2">
    <name type="scientific">Dictyocaulus viviparus</name>
    <name type="common">Bovine lungworm</name>
    <dbReference type="NCBI Taxonomy" id="29172"/>
    <lineage>
        <taxon>Eukaryota</taxon>
        <taxon>Metazoa</taxon>
        <taxon>Ecdysozoa</taxon>
        <taxon>Nematoda</taxon>
        <taxon>Chromadorea</taxon>
        <taxon>Rhabditida</taxon>
        <taxon>Rhabditina</taxon>
        <taxon>Rhabditomorpha</taxon>
        <taxon>Strongyloidea</taxon>
        <taxon>Metastrongylidae</taxon>
        <taxon>Dictyocaulus</taxon>
    </lineage>
</organism>
<proteinExistence type="predicted"/>
<dbReference type="Proteomes" id="UP000053766">
    <property type="component" value="Unassembled WGS sequence"/>
</dbReference>
<evidence type="ECO:0000313" key="1">
    <source>
        <dbReference type="EMBL" id="KJH52761.1"/>
    </source>
</evidence>
<sequence>MHRTSVRKLNVHLDDENQMKGKNNVLDTPRRALGDMKNMTTPDAGSVKGLTTIQKPGLQLVSTNLVSSAARARNLKKSCASSSAALPFDIDEDVIEQCTLKEDNNIERILFEENSVILSDQENEAEYFEKLFSTTDNQCVIDSNDDEEIETCGWEDEVFDCREIMNNADSNAVLTDDYPSFPYERPDMTGLDKVKRYTLQEMEDLFDSYVNVAIL</sequence>